<name>A0ABV7SSW4_9SPHN</name>
<accession>A0ABV7SSW4</accession>
<dbReference type="InterPro" id="IPR007325">
    <property type="entry name" value="KFase/CYL"/>
</dbReference>
<proteinExistence type="predicted"/>
<dbReference type="Gene3D" id="3.50.30.50">
    <property type="entry name" value="Putative cyclase"/>
    <property type="match status" value="1"/>
</dbReference>
<comment type="caution">
    <text evidence="1">The sequence shown here is derived from an EMBL/GenBank/DDBJ whole genome shotgun (WGS) entry which is preliminary data.</text>
</comment>
<dbReference type="PANTHER" id="PTHR34861">
    <property type="match status" value="1"/>
</dbReference>
<dbReference type="Proteomes" id="UP001595713">
    <property type="component" value="Unassembled WGS sequence"/>
</dbReference>
<dbReference type="EMBL" id="JBHRXP010000003">
    <property type="protein sequence ID" value="MFC3580059.1"/>
    <property type="molecule type" value="Genomic_DNA"/>
</dbReference>
<dbReference type="GO" id="GO:0016787">
    <property type="term" value="F:hydrolase activity"/>
    <property type="evidence" value="ECO:0007669"/>
    <property type="project" value="UniProtKB-KW"/>
</dbReference>
<dbReference type="SUPFAM" id="SSF102198">
    <property type="entry name" value="Putative cyclase"/>
    <property type="match status" value="1"/>
</dbReference>
<dbReference type="PANTHER" id="PTHR34861:SF10">
    <property type="entry name" value="CYCLASE"/>
    <property type="match status" value="1"/>
</dbReference>
<sequence>MTELNINAASLAPAGFDIDTWLADTAGAAQFDLSHVMAKGMPIHPAHPPFHITLNNRHGDTVRYCGHSSANELMCGSLHSGTHIDALCHASSHGKLFGGIDAAEAQAGTELFKVLGAETIAPIFRRAVLLDVAGVLGVDALEPAYEVTAADLDHCLAAADTEIRPGDVVLLRSGWAAYWADSPRYLGLDSAGAPGPGVEAGRWLAAHRPFAVGSDTSAFEVMNHHDITLEVHKILIAEHGIHIIENLDLQALAASPHRTVALVALPPKIAGATGAPLRPIALA</sequence>
<dbReference type="EC" id="3.5.-.-" evidence="1"/>
<dbReference type="InterPro" id="IPR037175">
    <property type="entry name" value="KFase_sf"/>
</dbReference>
<reference evidence="2" key="1">
    <citation type="journal article" date="2019" name="Int. J. Syst. Evol. Microbiol.">
        <title>The Global Catalogue of Microorganisms (GCM) 10K type strain sequencing project: providing services to taxonomists for standard genome sequencing and annotation.</title>
        <authorList>
            <consortium name="The Broad Institute Genomics Platform"/>
            <consortium name="The Broad Institute Genome Sequencing Center for Infectious Disease"/>
            <person name="Wu L."/>
            <person name="Ma J."/>
        </authorList>
    </citation>
    <scope>NUCLEOTIDE SEQUENCE [LARGE SCALE GENOMIC DNA]</scope>
    <source>
        <strain evidence="2">KCTC 42739</strain>
    </source>
</reference>
<evidence type="ECO:0000313" key="1">
    <source>
        <dbReference type="EMBL" id="MFC3580059.1"/>
    </source>
</evidence>
<dbReference type="Pfam" id="PF04199">
    <property type="entry name" value="Cyclase"/>
    <property type="match status" value="1"/>
</dbReference>
<keyword evidence="1" id="KW-0378">Hydrolase</keyword>
<evidence type="ECO:0000313" key="2">
    <source>
        <dbReference type="Proteomes" id="UP001595713"/>
    </source>
</evidence>
<protein>
    <submittedName>
        <fullName evidence="1">Cyclase family protein</fullName>
        <ecNumber evidence="1">3.5.-.-</ecNumber>
    </submittedName>
</protein>
<gene>
    <name evidence="1" type="ORF">ACFONA_07760</name>
</gene>
<keyword evidence="2" id="KW-1185">Reference proteome</keyword>
<organism evidence="1 2">
    <name type="scientific">Sphingomonas hylomeconis</name>
    <dbReference type="NCBI Taxonomy" id="1395958"/>
    <lineage>
        <taxon>Bacteria</taxon>
        <taxon>Pseudomonadati</taxon>
        <taxon>Pseudomonadota</taxon>
        <taxon>Alphaproteobacteria</taxon>
        <taxon>Sphingomonadales</taxon>
        <taxon>Sphingomonadaceae</taxon>
        <taxon>Sphingomonas</taxon>
    </lineage>
</organism>
<dbReference type="RefSeq" id="WP_261295289.1">
    <property type="nucleotide sequence ID" value="NZ_JANQBK010000015.1"/>
</dbReference>